<reference evidence="1 2" key="1">
    <citation type="submission" date="2018-11" db="EMBL/GenBank/DDBJ databases">
        <title>Sequencing the genomes of 1000 actinobacteria strains.</title>
        <authorList>
            <person name="Klenk H.-P."/>
        </authorList>
    </citation>
    <scope>NUCLEOTIDE SEQUENCE [LARGE SCALE GENOMIC DNA]</scope>
    <source>
        <strain evidence="1 2">DSM 12652</strain>
    </source>
</reference>
<keyword evidence="2" id="KW-1185">Reference proteome</keyword>
<proteinExistence type="predicted"/>
<gene>
    <name evidence="1" type="ORF">EDD33_3921</name>
</gene>
<dbReference type="Proteomes" id="UP000281738">
    <property type="component" value="Unassembled WGS sequence"/>
</dbReference>
<evidence type="ECO:0000313" key="2">
    <source>
        <dbReference type="Proteomes" id="UP000281738"/>
    </source>
</evidence>
<organism evidence="1 2">
    <name type="scientific">Nocardioides aurantiacus</name>
    <dbReference type="NCBI Taxonomy" id="86796"/>
    <lineage>
        <taxon>Bacteria</taxon>
        <taxon>Bacillati</taxon>
        <taxon>Actinomycetota</taxon>
        <taxon>Actinomycetes</taxon>
        <taxon>Propionibacteriales</taxon>
        <taxon>Nocardioidaceae</taxon>
        <taxon>Nocardioides</taxon>
    </lineage>
</organism>
<protein>
    <submittedName>
        <fullName evidence="1">Uncharacterized protein</fullName>
    </submittedName>
</protein>
<sequence length="103" mass="10510">MPAPVVEALVVGRPCAVAAALVAAVQVHGGSLSGVGGFGSLVTWRVLDARLDLVELQAEVVDAPGQPGVTRVRVTRVDAALASTERFVSPPLPTRADDDRGTG</sequence>
<dbReference type="EMBL" id="RKHO01000001">
    <property type="protein sequence ID" value="ROR93016.1"/>
    <property type="molecule type" value="Genomic_DNA"/>
</dbReference>
<comment type="caution">
    <text evidence="1">The sequence shown here is derived from an EMBL/GenBank/DDBJ whole genome shotgun (WGS) entry which is preliminary data.</text>
</comment>
<dbReference type="AlphaFoldDB" id="A0A3N2CZT6"/>
<evidence type="ECO:0000313" key="1">
    <source>
        <dbReference type="EMBL" id="ROR93016.1"/>
    </source>
</evidence>
<dbReference type="RefSeq" id="WP_148077145.1">
    <property type="nucleotide sequence ID" value="NZ_RKHO01000001.1"/>
</dbReference>
<accession>A0A3N2CZT6</accession>
<name>A0A3N2CZT6_9ACTN</name>